<comment type="caution">
    <text evidence="1">The sequence shown here is derived from an EMBL/GenBank/DDBJ whole genome shotgun (WGS) entry which is preliminary data.</text>
</comment>
<sequence>MVTLFCLTRACGGGAPCVTVDTRRIRQQLVTPPPLLQEGRSGVLPPAAMSRYEVSAVSTPTGMTMLMTFSADQFLSY</sequence>
<name>A0A4Z2HCF0_9TELE</name>
<keyword evidence="2" id="KW-1185">Reference proteome</keyword>
<evidence type="ECO:0000313" key="2">
    <source>
        <dbReference type="Proteomes" id="UP000314294"/>
    </source>
</evidence>
<organism evidence="1 2">
    <name type="scientific">Liparis tanakae</name>
    <name type="common">Tanaka's snailfish</name>
    <dbReference type="NCBI Taxonomy" id="230148"/>
    <lineage>
        <taxon>Eukaryota</taxon>
        <taxon>Metazoa</taxon>
        <taxon>Chordata</taxon>
        <taxon>Craniata</taxon>
        <taxon>Vertebrata</taxon>
        <taxon>Euteleostomi</taxon>
        <taxon>Actinopterygii</taxon>
        <taxon>Neopterygii</taxon>
        <taxon>Teleostei</taxon>
        <taxon>Neoteleostei</taxon>
        <taxon>Acanthomorphata</taxon>
        <taxon>Eupercaria</taxon>
        <taxon>Perciformes</taxon>
        <taxon>Cottioidei</taxon>
        <taxon>Cottales</taxon>
        <taxon>Liparidae</taxon>
        <taxon>Liparis</taxon>
    </lineage>
</organism>
<gene>
    <name evidence="1" type="ORF">EYF80_026654</name>
</gene>
<reference evidence="1 2" key="1">
    <citation type="submission" date="2019-03" db="EMBL/GenBank/DDBJ databases">
        <title>First draft genome of Liparis tanakae, snailfish: a comprehensive survey of snailfish specific genes.</title>
        <authorList>
            <person name="Kim W."/>
            <person name="Song I."/>
            <person name="Jeong J.-H."/>
            <person name="Kim D."/>
            <person name="Kim S."/>
            <person name="Ryu S."/>
            <person name="Song J.Y."/>
            <person name="Lee S.K."/>
        </authorList>
    </citation>
    <scope>NUCLEOTIDE SEQUENCE [LARGE SCALE GENOMIC DNA]</scope>
    <source>
        <tissue evidence="1">Muscle</tissue>
    </source>
</reference>
<dbReference type="Proteomes" id="UP000314294">
    <property type="component" value="Unassembled WGS sequence"/>
</dbReference>
<accession>A0A4Z2HCF0</accession>
<evidence type="ECO:0000313" key="1">
    <source>
        <dbReference type="EMBL" id="TNN63190.1"/>
    </source>
</evidence>
<protein>
    <submittedName>
        <fullName evidence="1">Uncharacterized protein</fullName>
    </submittedName>
</protein>
<proteinExistence type="predicted"/>
<dbReference type="AlphaFoldDB" id="A0A4Z2HCF0"/>
<dbReference type="EMBL" id="SRLO01000279">
    <property type="protein sequence ID" value="TNN63190.1"/>
    <property type="molecule type" value="Genomic_DNA"/>
</dbReference>